<evidence type="ECO:0000313" key="2">
    <source>
        <dbReference type="Proteomes" id="UP000620124"/>
    </source>
</evidence>
<accession>A0A8H7D7W6</accession>
<proteinExistence type="predicted"/>
<comment type="caution">
    <text evidence="1">The sequence shown here is derived from an EMBL/GenBank/DDBJ whole genome shotgun (WGS) entry which is preliminary data.</text>
</comment>
<dbReference type="OrthoDB" id="3127714at2759"/>
<sequence>MSTALEQLLNIHEFCNLDELWPYQLIDMLDARGDALYDDTTQRQTDLANGIAFYATMFGEIRSLVSGGDPNHLCTILTVKCPDWSALGWSKDYFQRHFSEQRNQLVEIERDTSKGLADLTTNTWSVGEDISVHVGPNCNVGGQSIEIITDGSDSLTVGKTAIILGLISWSQASAKVFVINAQLIHVVRGDDINRQLSIPELLYPQWNDRLETFNHRLLARSKTVHITINSCVQ</sequence>
<dbReference type="AlphaFoldDB" id="A0A8H7D7W6"/>
<keyword evidence="2" id="KW-1185">Reference proteome</keyword>
<protein>
    <submittedName>
        <fullName evidence="1">Uncharacterized protein</fullName>
    </submittedName>
</protein>
<evidence type="ECO:0000313" key="1">
    <source>
        <dbReference type="EMBL" id="KAF7365559.1"/>
    </source>
</evidence>
<dbReference type="Proteomes" id="UP000620124">
    <property type="component" value="Unassembled WGS sequence"/>
</dbReference>
<dbReference type="EMBL" id="JACAZI010000003">
    <property type="protein sequence ID" value="KAF7365559.1"/>
    <property type="molecule type" value="Genomic_DNA"/>
</dbReference>
<name>A0A8H7D7W6_9AGAR</name>
<reference evidence="1" key="1">
    <citation type="submission" date="2020-05" db="EMBL/GenBank/DDBJ databases">
        <title>Mycena genomes resolve the evolution of fungal bioluminescence.</title>
        <authorList>
            <person name="Tsai I.J."/>
        </authorList>
    </citation>
    <scope>NUCLEOTIDE SEQUENCE</scope>
    <source>
        <strain evidence="1">CCC161011</strain>
    </source>
</reference>
<organism evidence="1 2">
    <name type="scientific">Mycena venus</name>
    <dbReference type="NCBI Taxonomy" id="2733690"/>
    <lineage>
        <taxon>Eukaryota</taxon>
        <taxon>Fungi</taxon>
        <taxon>Dikarya</taxon>
        <taxon>Basidiomycota</taxon>
        <taxon>Agaricomycotina</taxon>
        <taxon>Agaricomycetes</taxon>
        <taxon>Agaricomycetidae</taxon>
        <taxon>Agaricales</taxon>
        <taxon>Marasmiineae</taxon>
        <taxon>Mycenaceae</taxon>
        <taxon>Mycena</taxon>
    </lineage>
</organism>
<gene>
    <name evidence="1" type="ORF">MVEN_00429200</name>
</gene>